<evidence type="ECO:0000256" key="2">
    <source>
        <dbReference type="ARBA" id="ARBA00004434"/>
    </source>
</evidence>
<dbReference type="PANTHER" id="PTHR21304:SF0">
    <property type="entry name" value="MICOS COMPLEX SUBUNIT MIC10"/>
    <property type="match status" value="1"/>
</dbReference>
<evidence type="ECO:0000256" key="5">
    <source>
        <dbReference type="ARBA" id="ARBA00022792"/>
    </source>
</evidence>
<comment type="similarity">
    <text evidence="3 9">Belongs to the MICOS complex subunit Mic10 family.</text>
</comment>
<evidence type="ECO:0000256" key="3">
    <source>
        <dbReference type="ARBA" id="ARBA00006792"/>
    </source>
</evidence>
<dbReference type="PANTHER" id="PTHR21304">
    <property type="entry name" value="MICOS COMPLEX SUBUNIT MIC10"/>
    <property type="match status" value="1"/>
</dbReference>
<evidence type="ECO:0000256" key="1">
    <source>
        <dbReference type="ARBA" id="ARBA00002689"/>
    </source>
</evidence>
<dbReference type="AlphaFoldDB" id="A0A4P6DAP8"/>
<keyword evidence="6 9" id="KW-1133">Transmembrane helix</keyword>
<feature type="transmembrane region" description="Helical" evidence="9">
    <location>
        <begin position="48"/>
        <end position="68"/>
    </location>
</feature>
<dbReference type="Pfam" id="PF04418">
    <property type="entry name" value="DUF543"/>
    <property type="match status" value="1"/>
</dbReference>
<evidence type="ECO:0000256" key="9">
    <source>
        <dbReference type="RuleBase" id="RU363011"/>
    </source>
</evidence>
<dbReference type="GO" id="GO:0061617">
    <property type="term" value="C:MICOS complex"/>
    <property type="evidence" value="ECO:0007669"/>
    <property type="project" value="UniProtKB-UniRule"/>
</dbReference>
<proteinExistence type="inferred from homology"/>
<keyword evidence="7 9" id="KW-0496">Mitochondrion</keyword>
<evidence type="ECO:0000256" key="8">
    <source>
        <dbReference type="ARBA" id="ARBA00023136"/>
    </source>
</evidence>
<sequence length="106" mass="12073">MSRPIFAEDVLNWCWNRCVNDALIKSVAAGSLGYIGSKFFFSRTKKTFFGSTWPIYLGVGVALGMAWYNCEREFQLALKTPCEMTQKKYNMTLTVHHGMTENDSIT</sequence>
<reference evidence="10" key="1">
    <citation type="submission" date="2019-04" db="EMBL/GenBank/DDBJ databases">
        <title>Analysis of the testis transcriptome of the Chagas disease vector Rhodnius prolixus.</title>
        <authorList>
            <person name="Cesar J."/>
            <person name="Ribeiro J.M."/>
            <person name="Pereira M.H."/>
            <person name="Araujo R.N."/>
            <person name="Gontijo N.F."/>
            <person name="Pessoa G."/>
            <person name="Sant'Anna M.V."/>
            <person name="Sorgine M.H."/>
            <person name="Majerowicz D."/>
            <person name="Carvalho A.B."/>
            <person name="Braz G."/>
            <person name="Mesquita R."/>
            <person name="Lagerblad P.O."/>
            <person name="Koerich L.B."/>
        </authorList>
    </citation>
    <scope>NUCLEOTIDE SEQUENCE</scope>
</reference>
<comment type="subunit">
    <text evidence="9">Component of the mitochondrial contact site and cristae organizing system (MICOS) complex.</text>
</comment>
<keyword evidence="8 9" id="KW-0472">Membrane</keyword>
<protein>
    <recommendedName>
        <fullName evidence="9">MICOS complex subunit MIC10</fullName>
    </recommendedName>
</protein>
<comment type="function">
    <text evidence="1 9">Component of the MICOS complex, a large protein complex of the mitochondrial inner membrane that plays crucial roles in the maintenance of crista junctions, inner membrane architecture, and formation of contact sites to the outer membrane.</text>
</comment>
<organism evidence="10">
    <name type="scientific">Rhodnius prolixus</name>
    <name type="common">Triatomid bug</name>
    <dbReference type="NCBI Taxonomy" id="13249"/>
    <lineage>
        <taxon>Eukaryota</taxon>
        <taxon>Metazoa</taxon>
        <taxon>Ecdysozoa</taxon>
        <taxon>Arthropoda</taxon>
        <taxon>Hexapoda</taxon>
        <taxon>Insecta</taxon>
        <taxon>Pterygota</taxon>
        <taxon>Neoptera</taxon>
        <taxon>Paraneoptera</taxon>
        <taxon>Hemiptera</taxon>
        <taxon>Heteroptera</taxon>
        <taxon>Panheteroptera</taxon>
        <taxon>Cimicomorpha</taxon>
        <taxon>Reduviidae</taxon>
        <taxon>Triatominae</taxon>
        <taxon>Rhodnius</taxon>
    </lineage>
</organism>
<name>A0A4P6DAP8_RHOPR</name>
<evidence type="ECO:0000256" key="4">
    <source>
        <dbReference type="ARBA" id="ARBA00022692"/>
    </source>
</evidence>
<keyword evidence="5 9" id="KW-0999">Mitochondrion inner membrane</keyword>
<evidence type="ECO:0000256" key="7">
    <source>
        <dbReference type="ARBA" id="ARBA00023128"/>
    </source>
</evidence>
<evidence type="ECO:0000256" key="6">
    <source>
        <dbReference type="ARBA" id="ARBA00022989"/>
    </source>
</evidence>
<dbReference type="EMBL" id="GHKJ01001196">
    <property type="protein sequence ID" value="MOY46226.1"/>
    <property type="molecule type" value="Transcribed_RNA"/>
</dbReference>
<dbReference type="InterPro" id="IPR007512">
    <property type="entry name" value="Mic10"/>
</dbReference>
<keyword evidence="4 9" id="KW-0812">Transmembrane</keyword>
<comment type="subcellular location">
    <subcellularLocation>
        <location evidence="2 9">Mitochondrion inner membrane</location>
        <topology evidence="2 9">Single-pass membrane protein</topology>
    </subcellularLocation>
</comment>
<evidence type="ECO:0000313" key="10">
    <source>
        <dbReference type="EMBL" id="MOY46226.1"/>
    </source>
</evidence>
<accession>A0A4P6DAP8</accession>